<keyword evidence="2" id="KW-1185">Reference proteome</keyword>
<reference evidence="1" key="1">
    <citation type="submission" date="2021-10" db="EMBL/GenBank/DDBJ databases">
        <title>De novo Genome Assembly of Clathrus columnatus (Basidiomycota, Fungi) Using Illumina and Nanopore Sequence Data.</title>
        <authorList>
            <person name="Ogiso-Tanaka E."/>
            <person name="Itagaki H."/>
            <person name="Hosoya T."/>
            <person name="Hosaka K."/>
        </authorList>
    </citation>
    <scope>NUCLEOTIDE SEQUENCE</scope>
    <source>
        <strain evidence="1">MO-923</strain>
    </source>
</reference>
<dbReference type="InterPro" id="IPR011993">
    <property type="entry name" value="PH-like_dom_sf"/>
</dbReference>
<name>A0AAV5AD71_9AGAM</name>
<sequence>MACVDQEKMVLKIHMGRTDQSTSVEADLADLTSPRLSRVRPWLNFPPKIHIKPTLMLKQFKSIFTRSSTLHPQHNASTFTTDNLQMISNSQTGGKLLLRDALTIRKGLKEVAREVYLFEKGIICLTMKEKNNLHKSKTSLSMHSRLKGCILIRSMKRIEDTSTADELSLTIDVDSKKVDELTLIFKDQRNLERWHTMLSWLLRANDPPPAFESLIS</sequence>
<proteinExistence type="predicted"/>
<accession>A0AAV5AD71</accession>
<dbReference type="Pfam" id="PF15411">
    <property type="entry name" value="PH_10"/>
    <property type="match status" value="1"/>
</dbReference>
<evidence type="ECO:0000313" key="2">
    <source>
        <dbReference type="Proteomes" id="UP001050691"/>
    </source>
</evidence>
<comment type="caution">
    <text evidence="1">The sequence shown here is derived from an EMBL/GenBank/DDBJ whole genome shotgun (WGS) entry which is preliminary data.</text>
</comment>
<organism evidence="1 2">
    <name type="scientific">Clathrus columnatus</name>
    <dbReference type="NCBI Taxonomy" id="1419009"/>
    <lineage>
        <taxon>Eukaryota</taxon>
        <taxon>Fungi</taxon>
        <taxon>Dikarya</taxon>
        <taxon>Basidiomycota</taxon>
        <taxon>Agaricomycotina</taxon>
        <taxon>Agaricomycetes</taxon>
        <taxon>Phallomycetidae</taxon>
        <taxon>Phallales</taxon>
        <taxon>Clathraceae</taxon>
        <taxon>Clathrus</taxon>
    </lineage>
</organism>
<protein>
    <recommendedName>
        <fullName evidence="3">PH domain-containing protein</fullName>
    </recommendedName>
</protein>
<dbReference type="SUPFAM" id="SSF50729">
    <property type="entry name" value="PH domain-like"/>
    <property type="match status" value="1"/>
</dbReference>
<dbReference type="Gene3D" id="2.30.29.30">
    <property type="entry name" value="Pleckstrin-homology domain (PH domain)/Phosphotyrosine-binding domain (PTB)"/>
    <property type="match status" value="1"/>
</dbReference>
<gene>
    <name evidence="1" type="ORF">Clacol_005365</name>
</gene>
<dbReference type="Proteomes" id="UP001050691">
    <property type="component" value="Unassembled WGS sequence"/>
</dbReference>
<evidence type="ECO:0008006" key="3">
    <source>
        <dbReference type="Google" id="ProtNLM"/>
    </source>
</evidence>
<evidence type="ECO:0000313" key="1">
    <source>
        <dbReference type="EMBL" id="GJJ11134.1"/>
    </source>
</evidence>
<dbReference type="EMBL" id="BPWL01000006">
    <property type="protein sequence ID" value="GJJ11134.1"/>
    <property type="molecule type" value="Genomic_DNA"/>
</dbReference>
<dbReference type="AlphaFoldDB" id="A0AAV5AD71"/>